<dbReference type="AlphaFoldDB" id="A0A1N6FHC1"/>
<accession>A0A1N6FHC1</accession>
<gene>
    <name evidence="2" type="ORF">SAMN02743940_0251</name>
</gene>
<keyword evidence="1" id="KW-0472">Membrane</keyword>
<name>A0A1N6FHC1_9PROT</name>
<evidence type="ECO:0000313" key="3">
    <source>
        <dbReference type="Proteomes" id="UP000185062"/>
    </source>
</evidence>
<dbReference type="Proteomes" id="UP000185062">
    <property type="component" value="Unassembled WGS sequence"/>
</dbReference>
<evidence type="ECO:0000313" key="2">
    <source>
        <dbReference type="EMBL" id="SIN94637.1"/>
    </source>
</evidence>
<keyword evidence="1" id="KW-0812">Transmembrane</keyword>
<keyword evidence="3" id="KW-1185">Reference proteome</keyword>
<sequence length="146" mass="16668">MQTQMLRIIIVILLTLVVALYFYTDRQKYYYSLTAEPAIGQILTEVSGWKKQVLLRHLAPETLQTVSDEQLEALLALYRGFGNFRSVNELEFSRTVSAFSLIGEKRINYSGTANFDIGLVNVNITLVERSGFFLIYNFTLTRAADK</sequence>
<proteinExistence type="predicted"/>
<dbReference type="STRING" id="44575.SAMN05216419_101019"/>
<keyword evidence="1" id="KW-1133">Transmembrane helix</keyword>
<feature type="transmembrane region" description="Helical" evidence="1">
    <location>
        <begin position="6"/>
        <end position="23"/>
    </location>
</feature>
<dbReference type="RefSeq" id="WP_028461252.1">
    <property type="nucleotide sequence ID" value="NZ_FSRO01000001.1"/>
</dbReference>
<evidence type="ECO:0000256" key="1">
    <source>
        <dbReference type="SAM" id="Phobius"/>
    </source>
</evidence>
<organism evidence="2 3">
    <name type="scientific">Nitrosomonas cryotolerans ATCC 49181</name>
    <dbReference type="NCBI Taxonomy" id="1131553"/>
    <lineage>
        <taxon>Bacteria</taxon>
        <taxon>Pseudomonadati</taxon>
        <taxon>Pseudomonadota</taxon>
        <taxon>Betaproteobacteria</taxon>
        <taxon>Nitrosomonadales</taxon>
        <taxon>Nitrosomonadaceae</taxon>
        <taxon>Nitrosomonas</taxon>
    </lineage>
</organism>
<reference evidence="2 3" key="1">
    <citation type="submission" date="2016-12" db="EMBL/GenBank/DDBJ databases">
        <authorList>
            <person name="Song W.-J."/>
            <person name="Kurnit D.M."/>
        </authorList>
    </citation>
    <scope>NUCLEOTIDE SEQUENCE [LARGE SCALE GENOMIC DNA]</scope>
    <source>
        <strain evidence="2 3">ATCC 49181</strain>
    </source>
</reference>
<dbReference type="eggNOG" id="ENOG50334DZ">
    <property type="taxonomic scope" value="Bacteria"/>
</dbReference>
<dbReference type="EMBL" id="FSRO01000001">
    <property type="protein sequence ID" value="SIN94637.1"/>
    <property type="molecule type" value="Genomic_DNA"/>
</dbReference>
<protein>
    <submittedName>
        <fullName evidence="2">Uncharacterized protein</fullName>
    </submittedName>
</protein>